<name>A0A927MUT0_9ACTN</name>
<dbReference type="SUPFAM" id="SSF81301">
    <property type="entry name" value="Nucleotidyltransferase"/>
    <property type="match status" value="1"/>
</dbReference>
<gene>
    <name evidence="4" type="ORF">HEB94_004143</name>
</gene>
<dbReference type="PANTHER" id="PTHR21310">
    <property type="entry name" value="AMINOGLYCOSIDE PHOSPHOTRANSFERASE-RELATED-RELATED"/>
    <property type="match status" value="1"/>
</dbReference>
<dbReference type="InterPro" id="IPR011009">
    <property type="entry name" value="Kinase-like_dom_sf"/>
</dbReference>
<dbReference type="GO" id="GO:0016779">
    <property type="term" value="F:nucleotidyltransferase activity"/>
    <property type="evidence" value="ECO:0007669"/>
    <property type="project" value="InterPro"/>
</dbReference>
<evidence type="ECO:0000259" key="2">
    <source>
        <dbReference type="Pfam" id="PF01636"/>
    </source>
</evidence>
<comment type="caution">
    <text evidence="4">The sequence shown here is derived from an EMBL/GenBank/DDBJ whole genome shotgun (WGS) entry which is preliminary data.</text>
</comment>
<dbReference type="CDD" id="cd05403">
    <property type="entry name" value="NT_KNTase_like"/>
    <property type="match status" value="1"/>
</dbReference>
<evidence type="ECO:0000313" key="5">
    <source>
        <dbReference type="Proteomes" id="UP000638648"/>
    </source>
</evidence>
<dbReference type="GO" id="GO:0016301">
    <property type="term" value="F:kinase activity"/>
    <property type="evidence" value="ECO:0007669"/>
    <property type="project" value="UniProtKB-KW"/>
</dbReference>
<dbReference type="Gene3D" id="3.90.1200.10">
    <property type="match status" value="1"/>
</dbReference>
<dbReference type="RefSeq" id="WP_192751265.1">
    <property type="nucleotide sequence ID" value="NZ_BAABJL010000122.1"/>
</dbReference>
<evidence type="ECO:0000259" key="3">
    <source>
        <dbReference type="Pfam" id="PF01909"/>
    </source>
</evidence>
<dbReference type="SUPFAM" id="SSF56112">
    <property type="entry name" value="Protein kinase-like (PK-like)"/>
    <property type="match status" value="1"/>
</dbReference>
<proteinExistence type="predicted"/>
<dbReference type="Pfam" id="PF01636">
    <property type="entry name" value="APH"/>
    <property type="match status" value="1"/>
</dbReference>
<dbReference type="Proteomes" id="UP000638648">
    <property type="component" value="Unassembled WGS sequence"/>
</dbReference>
<dbReference type="EMBL" id="JADBEM010000001">
    <property type="protein sequence ID" value="MBE1607295.1"/>
    <property type="molecule type" value="Genomic_DNA"/>
</dbReference>
<feature type="region of interest" description="Disordered" evidence="1">
    <location>
        <begin position="209"/>
        <end position="258"/>
    </location>
</feature>
<dbReference type="PANTHER" id="PTHR21310:SF15">
    <property type="entry name" value="AMINOGLYCOSIDE PHOSPHOTRANSFERASE DOMAIN-CONTAINING PROTEIN"/>
    <property type="match status" value="1"/>
</dbReference>
<keyword evidence="4" id="KW-0808">Transferase</keyword>
<dbReference type="AlphaFoldDB" id="A0A927MUT0"/>
<dbReference type="InterPro" id="IPR051678">
    <property type="entry name" value="AGP_Transferase"/>
</dbReference>
<protein>
    <submittedName>
        <fullName evidence="4">Aminoglycoside phosphotransferase (APT) family kinase protein/predicted nucleotidyltransferase</fullName>
    </submittedName>
</protein>
<dbReference type="InterPro" id="IPR002934">
    <property type="entry name" value="Polymerase_NTP_transf_dom"/>
</dbReference>
<dbReference type="InterPro" id="IPR043519">
    <property type="entry name" value="NT_sf"/>
</dbReference>
<feature type="domain" description="Aminoglycoside phosphotransferase" evidence="2">
    <location>
        <begin position="317"/>
        <end position="532"/>
    </location>
</feature>
<keyword evidence="4" id="KW-0418">Kinase</keyword>
<dbReference type="Pfam" id="PF01909">
    <property type="entry name" value="NTP_transf_2"/>
    <property type="match status" value="1"/>
</dbReference>
<dbReference type="InterPro" id="IPR002575">
    <property type="entry name" value="Aminoglycoside_PTrfase"/>
</dbReference>
<evidence type="ECO:0000313" key="4">
    <source>
        <dbReference type="EMBL" id="MBE1607295.1"/>
    </source>
</evidence>
<keyword evidence="5" id="KW-1185">Reference proteome</keyword>
<sequence>MNGYPAQEMLERAKEWASGDDRISAALVYGSVATGRADEWSDLDLLVVTAGDREEVWAERQQIADRVLGGEGCVWAGEVSHQRPYRYAAYRADAAQLDLTMDDGRAKPWRGLADGFVAILDRDDIVAKLRADFEGWKPLEPDVEVSDGATWVWLKYLAGRLRRGQHWMVRCGLVSLAYERIVPLLGVSPNAVETALPAELRTRLHGAIAVRRGGRRTDPSAPSDGRTVRRRARPLVPANRAGPTGPSAGARDPGPHRQAVIGATGAIGCDRARQPISGGPSTRSPASLRTMPWDRDSLIAAVAAEGRDVDLSDAVRRSGWESVVLETRDGWILRFPRPHVAFEREVALLRRIAGRLPARTPVIVWTGERTKFAAYRKLNGCVFDVEAYRRAPSHQRDRLARSLAGFLVAMHAVLTPGEIAELGIPGGGDSDDAQILDRLDRVPRVVRHDVETLLAEIAALRRERAELGRPVVLHDDFHFGNVVLDGPVGYLVGVWDFSCVRMGDPSEDLRYLAGGPVDLLDRVAHAYEQLSGRHVDTRVATMAHRHEVVSDALDLDEPETLVDVVTRWRVADACAS</sequence>
<dbReference type="Gene3D" id="3.30.460.10">
    <property type="entry name" value="Beta Polymerase, domain 2"/>
    <property type="match status" value="1"/>
</dbReference>
<feature type="domain" description="Polymerase nucleotidyl transferase" evidence="3">
    <location>
        <begin position="23"/>
        <end position="55"/>
    </location>
</feature>
<evidence type="ECO:0000256" key="1">
    <source>
        <dbReference type="SAM" id="MobiDB-lite"/>
    </source>
</evidence>
<dbReference type="Gene3D" id="3.30.200.20">
    <property type="entry name" value="Phosphorylase Kinase, domain 1"/>
    <property type="match status" value="1"/>
</dbReference>
<reference evidence="4" key="1">
    <citation type="submission" date="2020-10" db="EMBL/GenBank/DDBJ databases">
        <title>Sequencing the genomes of 1000 actinobacteria strains.</title>
        <authorList>
            <person name="Klenk H.-P."/>
        </authorList>
    </citation>
    <scope>NUCLEOTIDE SEQUENCE</scope>
    <source>
        <strain evidence="4">DSM 45354</strain>
    </source>
</reference>
<organism evidence="4 5">
    <name type="scientific">Actinopolymorpha pittospori</name>
    <dbReference type="NCBI Taxonomy" id="648752"/>
    <lineage>
        <taxon>Bacteria</taxon>
        <taxon>Bacillati</taxon>
        <taxon>Actinomycetota</taxon>
        <taxon>Actinomycetes</taxon>
        <taxon>Propionibacteriales</taxon>
        <taxon>Actinopolymorphaceae</taxon>
        <taxon>Actinopolymorpha</taxon>
    </lineage>
</organism>
<accession>A0A927MUT0</accession>